<dbReference type="InterPro" id="IPR003439">
    <property type="entry name" value="ABC_transporter-like_ATP-bd"/>
</dbReference>
<dbReference type="InterPro" id="IPR002049">
    <property type="entry name" value="LE_dom"/>
</dbReference>
<dbReference type="InterPro" id="IPR050352">
    <property type="entry name" value="ABCG_transporters"/>
</dbReference>
<evidence type="ECO:0000256" key="5">
    <source>
        <dbReference type="ARBA" id="ARBA00022840"/>
    </source>
</evidence>
<evidence type="ECO:0000256" key="8">
    <source>
        <dbReference type="PROSITE-ProRule" id="PRU00076"/>
    </source>
</evidence>
<keyword evidence="14" id="KW-1185">Reference proteome</keyword>
<feature type="transmembrane region" description="Helical" evidence="9">
    <location>
        <begin position="805"/>
        <end position="827"/>
    </location>
</feature>
<dbReference type="InterPro" id="IPR003593">
    <property type="entry name" value="AAA+_ATPase"/>
</dbReference>
<feature type="signal peptide" evidence="10">
    <location>
        <begin position="1"/>
        <end position="24"/>
    </location>
</feature>
<reference key="2">
    <citation type="submission" date="2011-08" db="EMBL/GenBank/DDBJ databases">
        <title>Genome sequence of Naumovozyma castellii.</title>
        <authorList>
            <person name="Gordon J.L."/>
            <person name="Armisen D."/>
            <person name="Proux-Wera E."/>
            <person name="OhEigeartaigh S.S."/>
            <person name="Byrne K.P."/>
            <person name="Wolfe K.H."/>
        </authorList>
    </citation>
    <scope>NUCLEOTIDE SEQUENCE</scope>
    <source>
        <strain>Type strain:CBS 4309</strain>
    </source>
</reference>
<reference evidence="13 14" key="1">
    <citation type="journal article" date="2011" name="Proc. Natl. Acad. Sci. U.S.A.">
        <title>Evolutionary erosion of yeast sex chromosomes by mating-type switching accidents.</title>
        <authorList>
            <person name="Gordon J.L."/>
            <person name="Armisen D."/>
            <person name="Proux-Wera E."/>
            <person name="Oheigeartaigh S.S."/>
            <person name="Byrne K.P."/>
            <person name="Wolfe K.H."/>
        </authorList>
    </citation>
    <scope>NUCLEOTIDE SEQUENCE [LARGE SCALE GENOMIC DNA]</scope>
    <source>
        <strain evidence="14">ATCC 76901 / BCRC 22586 / CBS 4309 / NBRC 1992 / NRRL Y-12630</strain>
    </source>
</reference>
<feature type="disulfide bond" evidence="8">
    <location>
        <begin position="120"/>
        <end position="129"/>
    </location>
</feature>
<dbReference type="GeneID" id="96900894"/>
<dbReference type="PROSITE" id="PS50026">
    <property type="entry name" value="EGF_3"/>
    <property type="match status" value="1"/>
</dbReference>
<evidence type="ECO:0000256" key="2">
    <source>
        <dbReference type="ARBA" id="ARBA00022448"/>
    </source>
</evidence>
<dbReference type="CDD" id="cd00055">
    <property type="entry name" value="EGF_Lam"/>
    <property type="match status" value="1"/>
</dbReference>
<keyword evidence="6 9" id="KW-1133">Transmembrane helix</keyword>
<keyword evidence="8" id="KW-1015">Disulfide bond</keyword>
<dbReference type="InterPro" id="IPR000742">
    <property type="entry name" value="EGF"/>
</dbReference>
<dbReference type="Pfam" id="PF00005">
    <property type="entry name" value="ABC_tran"/>
    <property type="match status" value="1"/>
</dbReference>
<evidence type="ECO:0000256" key="9">
    <source>
        <dbReference type="SAM" id="Phobius"/>
    </source>
</evidence>
<feature type="transmembrane region" description="Helical" evidence="9">
    <location>
        <begin position="920"/>
        <end position="942"/>
    </location>
</feature>
<feature type="domain" description="ABC transporter" evidence="12">
    <location>
        <begin position="390"/>
        <end position="642"/>
    </location>
</feature>
<feature type="domain" description="EGF-like" evidence="11">
    <location>
        <begin position="89"/>
        <end position="130"/>
    </location>
</feature>
<dbReference type="InterPro" id="IPR017871">
    <property type="entry name" value="ABC_transporter-like_CS"/>
</dbReference>
<evidence type="ECO:0000256" key="4">
    <source>
        <dbReference type="ARBA" id="ARBA00022741"/>
    </source>
</evidence>
<dbReference type="InParanoid" id="G0V7G7"/>
<dbReference type="Gene3D" id="3.40.50.300">
    <property type="entry name" value="P-loop containing nucleotide triphosphate hydrolases"/>
    <property type="match status" value="1"/>
</dbReference>
<dbReference type="STRING" id="1064592.G0V7G7"/>
<dbReference type="PANTHER" id="PTHR48041">
    <property type="entry name" value="ABC TRANSPORTER G FAMILY MEMBER 28"/>
    <property type="match status" value="1"/>
</dbReference>
<evidence type="ECO:0000259" key="12">
    <source>
        <dbReference type="PROSITE" id="PS50893"/>
    </source>
</evidence>
<dbReference type="KEGG" id="ncs:NCAS_0A08570"/>
<keyword evidence="7 9" id="KW-0472">Membrane</keyword>
<dbReference type="RefSeq" id="XP_003673796.1">
    <property type="nucleotide sequence ID" value="XM_003673748.1"/>
</dbReference>
<dbReference type="GO" id="GO:0140359">
    <property type="term" value="F:ABC-type transporter activity"/>
    <property type="evidence" value="ECO:0007669"/>
    <property type="project" value="InterPro"/>
</dbReference>
<sequence length="1060" mass="118372">MLIQSSVLLIWLQLLYLTTEVVQSRSNQVPFPPKNYKEDDLLLNIPNRPRNPDGECPPCFNCMLPMFECKQFSECNSYTGRCDCIEGFAGDDCALPLCGSLEKGNNERPIRSNDTNTCQCDDGWGGINCNICQMDSVCDSFMPDPSLKGTCYKGGIVVNKLFQGCDVTNEKILQVLKGKKPQVTFSCDETTKECNFQFWIDQIESFYCGLDTCSFDYDLSGNSTHYVCQDAKCKCIPGTMLCGANGSIDIGEFLTETIKGPGDFTCDLETKKCKFSEPSMNELISDVFGDPYIMLHCESGECIHYSEIPGYKSPSNDKGMSWEENLILALTSIGVLALVTFVSFYIAKSPLFRNGNDGKIHLPDDADSGDGVGTAAAGDNFLKSETSATLSFENITYEVPSLNKNHKSQPNSNVKVLKSIDGIVKPGQIFAIMGGSGAGKTTLLDILAMKRKTGQVGGEIKVNGNIMSRKSYSKLIGFVDQNDYLHPTLTVYETVLNSALLRLPRTMSFESKQSRVFQILEELRIFDIKDRIIGNDFERGISGGEKRRVSIACELVTSPLILFLDEPTSGLDANNANNVITSLVRLAKNYNRTLILTIHQPRSNIFNQFNKLVLLSQGEMVFSGDSIKIHEFLYNNGYECPINYNIADYLIDITYESKKKVKKPSNLEDLEVGPLQIEGEIDPNSTDSVAKQGLRRSTTQAEWENFAAHREELQTILSTHDEDQEEETVGSLNTMILHGKFVEGSYYGELLNEIKEVSATGTTSNTGRGSDVTGDMEIPKSATFIQQLSILCSRTFKNIYRNPKLLIGNFALTILLSIFLGTLYYQLSNDISGFQNRMGLFFFMLTYFGFVTFTGLSSFSLERLIFIKERSNNYYSPLAYYTSKILSDVLPLRVIPPILMAIIIYPMAGLNMRNEGFFKFIGILILFNLSISLEILTIGIIFEDLNNGIILSVLVLLGSLLFSGLFINTKDITNVAFKYLKNFSVFYYAYESLLINEVKTLMLKEKKYGLNIEVPGATILSTFGFMVQNLQFDIEILGVFNVVFLIVGYLALKWIVVEQK</sequence>
<feature type="transmembrane region" description="Helical" evidence="9">
    <location>
        <begin position="890"/>
        <end position="908"/>
    </location>
</feature>
<evidence type="ECO:0000313" key="13">
    <source>
        <dbReference type="EMBL" id="CCC67415.1"/>
    </source>
</evidence>
<keyword evidence="2" id="KW-0813">Transport</keyword>
<gene>
    <name evidence="13" type="primary">NCAS0A08570</name>
    <name evidence="13" type="ordered locus">NCAS_0A08570</name>
</gene>
<evidence type="ECO:0000256" key="1">
    <source>
        <dbReference type="ARBA" id="ARBA00004141"/>
    </source>
</evidence>
<keyword evidence="8" id="KW-0245">EGF-like domain</keyword>
<evidence type="ECO:0000256" key="7">
    <source>
        <dbReference type="ARBA" id="ARBA00023136"/>
    </source>
</evidence>
<dbReference type="OMA" id="FNCQLDA"/>
<keyword evidence="3 9" id="KW-0812">Transmembrane</keyword>
<dbReference type="PROSITE" id="PS50893">
    <property type="entry name" value="ABC_TRANSPORTER_2"/>
    <property type="match status" value="1"/>
</dbReference>
<dbReference type="SMART" id="SM00382">
    <property type="entry name" value="AAA"/>
    <property type="match status" value="1"/>
</dbReference>
<evidence type="ECO:0000256" key="10">
    <source>
        <dbReference type="SAM" id="SignalP"/>
    </source>
</evidence>
<dbReference type="FunCoup" id="G0V7G7">
    <property type="interactions" value="373"/>
</dbReference>
<dbReference type="GO" id="GO:0005524">
    <property type="term" value="F:ATP binding"/>
    <property type="evidence" value="ECO:0007669"/>
    <property type="project" value="UniProtKB-KW"/>
</dbReference>
<feature type="chain" id="PRO_5003410545" description="ABC transporter domain-containing protein" evidence="10">
    <location>
        <begin position="25"/>
        <end position="1060"/>
    </location>
</feature>
<protein>
    <recommendedName>
        <fullName evidence="15">ABC transporter domain-containing protein</fullName>
    </recommendedName>
</protein>
<accession>G0V7G7</accession>
<dbReference type="SUPFAM" id="SSF52540">
    <property type="entry name" value="P-loop containing nucleoside triphosphate hydrolases"/>
    <property type="match status" value="1"/>
</dbReference>
<dbReference type="OrthoDB" id="66620at2759"/>
<dbReference type="HOGENOM" id="CLU_000604_57_1_1"/>
<dbReference type="Proteomes" id="UP000001640">
    <property type="component" value="Chromosome 1"/>
</dbReference>
<evidence type="ECO:0000313" key="14">
    <source>
        <dbReference type="Proteomes" id="UP000001640"/>
    </source>
</evidence>
<comment type="subcellular location">
    <subcellularLocation>
        <location evidence="1">Membrane</location>
        <topology evidence="1">Multi-pass membrane protein</topology>
    </subcellularLocation>
</comment>
<feature type="transmembrane region" description="Helical" evidence="9">
    <location>
        <begin position="839"/>
        <end position="861"/>
    </location>
</feature>
<evidence type="ECO:0000256" key="6">
    <source>
        <dbReference type="ARBA" id="ARBA00022989"/>
    </source>
</evidence>
<dbReference type="Pfam" id="PF01061">
    <property type="entry name" value="ABC2_membrane"/>
    <property type="match status" value="1"/>
</dbReference>
<feature type="transmembrane region" description="Helical" evidence="9">
    <location>
        <begin position="949"/>
        <end position="967"/>
    </location>
</feature>
<dbReference type="CDD" id="cd03213">
    <property type="entry name" value="ABCG_EPDR"/>
    <property type="match status" value="1"/>
</dbReference>
<dbReference type="PROSITE" id="PS00022">
    <property type="entry name" value="EGF_1"/>
    <property type="match status" value="1"/>
</dbReference>
<keyword evidence="10" id="KW-0732">Signal</keyword>
<dbReference type="InterPro" id="IPR027417">
    <property type="entry name" value="P-loop_NTPase"/>
</dbReference>
<dbReference type="GO" id="GO:0016020">
    <property type="term" value="C:membrane"/>
    <property type="evidence" value="ECO:0007669"/>
    <property type="project" value="UniProtKB-SubCell"/>
</dbReference>
<dbReference type="PROSITE" id="PS00211">
    <property type="entry name" value="ABC_TRANSPORTER_1"/>
    <property type="match status" value="1"/>
</dbReference>
<keyword evidence="4" id="KW-0547">Nucleotide-binding</keyword>
<evidence type="ECO:0000256" key="3">
    <source>
        <dbReference type="ARBA" id="ARBA00022692"/>
    </source>
</evidence>
<comment type="caution">
    <text evidence="8">Lacks conserved residue(s) required for the propagation of feature annotation.</text>
</comment>
<dbReference type="GO" id="GO:0016887">
    <property type="term" value="F:ATP hydrolysis activity"/>
    <property type="evidence" value="ECO:0007669"/>
    <property type="project" value="InterPro"/>
</dbReference>
<dbReference type="InterPro" id="IPR013525">
    <property type="entry name" value="ABC2_TM"/>
</dbReference>
<keyword evidence="5" id="KW-0067">ATP-binding</keyword>
<dbReference type="eggNOG" id="KOG0061">
    <property type="taxonomic scope" value="Eukaryota"/>
</dbReference>
<feature type="transmembrane region" description="Helical" evidence="9">
    <location>
        <begin position="1036"/>
        <end position="1056"/>
    </location>
</feature>
<dbReference type="EMBL" id="HE576752">
    <property type="protein sequence ID" value="CCC67415.1"/>
    <property type="molecule type" value="Genomic_DNA"/>
</dbReference>
<evidence type="ECO:0008006" key="15">
    <source>
        <dbReference type="Google" id="ProtNLM"/>
    </source>
</evidence>
<name>G0V7G7_NAUCA</name>
<feature type="transmembrane region" description="Helical" evidence="9">
    <location>
        <begin position="326"/>
        <end position="347"/>
    </location>
</feature>
<dbReference type="AlphaFoldDB" id="G0V7G7"/>
<evidence type="ECO:0000259" key="11">
    <source>
        <dbReference type="PROSITE" id="PS50026"/>
    </source>
</evidence>
<proteinExistence type="predicted"/>
<dbReference type="PANTHER" id="PTHR48041:SF2">
    <property type="entry name" value="ATP-DEPENDENT PERMEASE-RELATED"/>
    <property type="match status" value="1"/>
</dbReference>
<organism evidence="13 14">
    <name type="scientific">Naumovozyma castellii</name>
    <name type="common">Yeast</name>
    <name type="synonym">Saccharomyces castellii</name>
    <dbReference type="NCBI Taxonomy" id="27288"/>
    <lineage>
        <taxon>Eukaryota</taxon>
        <taxon>Fungi</taxon>
        <taxon>Dikarya</taxon>
        <taxon>Ascomycota</taxon>
        <taxon>Saccharomycotina</taxon>
        <taxon>Saccharomycetes</taxon>
        <taxon>Saccharomycetales</taxon>
        <taxon>Saccharomycetaceae</taxon>
        <taxon>Naumovozyma</taxon>
    </lineage>
</organism>